<dbReference type="Pfam" id="PF03161">
    <property type="entry name" value="LAGLIDADG_2"/>
    <property type="match status" value="1"/>
</dbReference>
<gene>
    <name evidence="2" type="ORF">AS888_14490</name>
</gene>
<feature type="domain" description="Homing endonuclease LAGLIDADG" evidence="1">
    <location>
        <begin position="9"/>
        <end position="178"/>
    </location>
</feature>
<evidence type="ECO:0000313" key="3">
    <source>
        <dbReference type="Proteomes" id="UP000064189"/>
    </source>
</evidence>
<dbReference type="SUPFAM" id="SSF55608">
    <property type="entry name" value="Homing endonucleases"/>
    <property type="match status" value="1"/>
</dbReference>
<dbReference type="GO" id="GO:0004519">
    <property type="term" value="F:endonuclease activity"/>
    <property type="evidence" value="ECO:0007669"/>
    <property type="project" value="UniProtKB-KW"/>
</dbReference>
<evidence type="ECO:0000259" key="1">
    <source>
        <dbReference type="Pfam" id="PF03161"/>
    </source>
</evidence>
<accession>A0A109MZR5</accession>
<keyword evidence="2" id="KW-0255">Endonuclease</keyword>
<protein>
    <submittedName>
        <fullName evidence="2">DNA endonuclease</fullName>
    </submittedName>
</protein>
<dbReference type="InterPro" id="IPR004860">
    <property type="entry name" value="LAGLIDADG_dom"/>
</dbReference>
<name>A0A109MZR5_9BACI</name>
<dbReference type="InterPro" id="IPR027434">
    <property type="entry name" value="Homing_endonucl"/>
</dbReference>
<organism evidence="2 3">
    <name type="scientific">Peribacillus simplex</name>
    <dbReference type="NCBI Taxonomy" id="1478"/>
    <lineage>
        <taxon>Bacteria</taxon>
        <taxon>Bacillati</taxon>
        <taxon>Bacillota</taxon>
        <taxon>Bacilli</taxon>
        <taxon>Bacillales</taxon>
        <taxon>Bacillaceae</taxon>
        <taxon>Peribacillus</taxon>
    </lineage>
</organism>
<evidence type="ECO:0000313" key="2">
    <source>
        <dbReference type="EMBL" id="KWW20842.1"/>
    </source>
</evidence>
<keyword evidence="2" id="KW-0540">Nuclease</keyword>
<proteinExistence type="predicted"/>
<reference evidence="2 3" key="1">
    <citation type="submission" date="2015-11" db="EMBL/GenBank/DDBJ databases">
        <title>Genome Sequence of Bacillus simplex strain VanAntwerpen2.</title>
        <authorList>
            <person name="Couger M.B."/>
        </authorList>
    </citation>
    <scope>NUCLEOTIDE SEQUENCE [LARGE SCALE GENOMIC DNA]</scope>
    <source>
        <strain evidence="2 3">VanAntwerpen02</strain>
    </source>
</reference>
<dbReference type="EMBL" id="LNNH01000012">
    <property type="protein sequence ID" value="KWW20842.1"/>
    <property type="molecule type" value="Genomic_DNA"/>
</dbReference>
<keyword evidence="2" id="KW-0378">Hydrolase</keyword>
<dbReference type="Proteomes" id="UP000064189">
    <property type="component" value="Unassembled WGS sequence"/>
</dbReference>
<comment type="caution">
    <text evidence="2">The sequence shown here is derived from an EMBL/GenBank/DDBJ whole genome shotgun (WGS) entry which is preliminary data.</text>
</comment>
<dbReference type="Gene3D" id="3.10.28.10">
    <property type="entry name" value="Homing endonucleases"/>
    <property type="match status" value="1"/>
</dbReference>
<keyword evidence="3" id="KW-1185">Reference proteome</keyword>
<sequence length="280" mass="33439">MMMLTEIQRNVLYASIISDGEITKIYKNSRRKNNSYREHYGISQEEYRKWKVAFFDGLLYITPASQCVRSASLELFTNLFPHFYRKDGTKYLPFTLIKNCLLPHFIAILYMDDGSLSISFRVNPIKKIIYLTPHIYLYLQCYRKDELEKLKDHIFTTYELSFRLSARKDGHGFILKTTSVKETFRFLELIEPVTKTCSSMLYKTSWDFRYQKEIMKWKSKYPDYTVVTSSSDRSKPYSPDEIKLLNQLKEIGYSTNEIAKVLKRSYWSVTYKWQDIKKRN</sequence>
<dbReference type="AlphaFoldDB" id="A0A109MZR5"/>